<dbReference type="SUPFAM" id="SSF46785">
    <property type="entry name" value="Winged helix' DNA-binding domain"/>
    <property type="match status" value="1"/>
</dbReference>
<protein>
    <submittedName>
        <fullName evidence="6">Transcriptional regulator, LysR family</fullName>
    </submittedName>
</protein>
<organism evidence="6 7">
    <name type="scientific">Pseudogulbenkiania subflava DSM 22618</name>
    <dbReference type="NCBI Taxonomy" id="1123014"/>
    <lineage>
        <taxon>Bacteria</taxon>
        <taxon>Pseudomonadati</taxon>
        <taxon>Pseudomonadota</taxon>
        <taxon>Betaproteobacteria</taxon>
        <taxon>Neisseriales</taxon>
        <taxon>Chromobacteriaceae</taxon>
        <taxon>Pseudogulbenkiania</taxon>
    </lineage>
</organism>
<evidence type="ECO:0000256" key="3">
    <source>
        <dbReference type="ARBA" id="ARBA00023125"/>
    </source>
</evidence>
<dbReference type="Pfam" id="PF03466">
    <property type="entry name" value="LysR_substrate"/>
    <property type="match status" value="1"/>
</dbReference>
<dbReference type="InterPro" id="IPR036390">
    <property type="entry name" value="WH_DNA-bd_sf"/>
</dbReference>
<keyword evidence="7" id="KW-1185">Reference proteome</keyword>
<dbReference type="RefSeq" id="WP_085275990.1">
    <property type="nucleotide sequence ID" value="NZ_FXAG01000007.1"/>
</dbReference>
<dbReference type="InterPro" id="IPR058163">
    <property type="entry name" value="LysR-type_TF_proteobact-type"/>
</dbReference>
<name>A0A1Y6BRL2_9NEIS</name>
<keyword evidence="3" id="KW-0238">DNA-binding</keyword>
<feature type="domain" description="HTH lysR-type" evidence="5">
    <location>
        <begin position="1"/>
        <end position="59"/>
    </location>
</feature>
<evidence type="ECO:0000313" key="7">
    <source>
        <dbReference type="Proteomes" id="UP000192920"/>
    </source>
</evidence>
<evidence type="ECO:0000256" key="2">
    <source>
        <dbReference type="ARBA" id="ARBA00023015"/>
    </source>
</evidence>
<dbReference type="InterPro" id="IPR036388">
    <property type="entry name" value="WH-like_DNA-bd_sf"/>
</dbReference>
<dbReference type="Proteomes" id="UP000192920">
    <property type="component" value="Unassembled WGS sequence"/>
</dbReference>
<keyword evidence="4" id="KW-0804">Transcription</keyword>
<dbReference type="InterPro" id="IPR000847">
    <property type="entry name" value="LysR_HTH_N"/>
</dbReference>
<evidence type="ECO:0000313" key="6">
    <source>
        <dbReference type="EMBL" id="SMF17342.1"/>
    </source>
</evidence>
<dbReference type="FunFam" id="1.10.10.10:FF:000001">
    <property type="entry name" value="LysR family transcriptional regulator"/>
    <property type="match status" value="1"/>
</dbReference>
<dbReference type="Gene3D" id="3.40.190.290">
    <property type="match status" value="1"/>
</dbReference>
<dbReference type="GO" id="GO:0043565">
    <property type="term" value="F:sequence-specific DNA binding"/>
    <property type="evidence" value="ECO:0007669"/>
    <property type="project" value="TreeGrafter"/>
</dbReference>
<dbReference type="PANTHER" id="PTHR30537">
    <property type="entry name" value="HTH-TYPE TRANSCRIPTIONAL REGULATOR"/>
    <property type="match status" value="1"/>
</dbReference>
<dbReference type="PROSITE" id="PS50931">
    <property type="entry name" value="HTH_LYSR"/>
    <property type="match status" value="1"/>
</dbReference>
<dbReference type="Pfam" id="PF00126">
    <property type="entry name" value="HTH_1"/>
    <property type="match status" value="1"/>
</dbReference>
<proteinExistence type="inferred from homology"/>
<evidence type="ECO:0000256" key="1">
    <source>
        <dbReference type="ARBA" id="ARBA00009437"/>
    </source>
</evidence>
<evidence type="ECO:0000256" key="4">
    <source>
        <dbReference type="ARBA" id="ARBA00023163"/>
    </source>
</evidence>
<dbReference type="EMBL" id="FXAG01000007">
    <property type="protein sequence ID" value="SMF17342.1"/>
    <property type="molecule type" value="Genomic_DNA"/>
</dbReference>
<dbReference type="Gene3D" id="1.10.10.10">
    <property type="entry name" value="Winged helix-like DNA-binding domain superfamily/Winged helix DNA-binding domain"/>
    <property type="match status" value="1"/>
</dbReference>
<dbReference type="CDD" id="cd08422">
    <property type="entry name" value="PBP2_CrgA_like"/>
    <property type="match status" value="1"/>
</dbReference>
<sequence length="303" mass="34037">MDKLLALRTLMEVAETGGFSRAARRLGVATSSVTRLMDALEQSLGAVLLTRTTRQVLLTDAGASYLEQVSKLLADLEEADSSIADGKEEPMGTLRVSVPVTYSRLCLAGHLSDFMKAYPRVKLDLVVSDSYQDLAVERIDLAVRIGVPNRDEHLIVKKLAENRRFLVASPDYLERHGTPRAPIELASHACLRFAYRPGRQRWTFRLEARSEQVEVDGPFITNSLDMLREAVLGGHGVALLPEWVVQEDIRAGRVLRLFDAWSVTPQLGDAHVYAAYLPNRRYSRKVHAFIQYLEERLRAMHQA</sequence>
<comment type="similarity">
    <text evidence="1">Belongs to the LysR transcriptional regulatory family.</text>
</comment>
<keyword evidence="2" id="KW-0805">Transcription regulation</keyword>
<accession>A0A1Y6BRL2</accession>
<dbReference type="GO" id="GO:0003700">
    <property type="term" value="F:DNA-binding transcription factor activity"/>
    <property type="evidence" value="ECO:0007669"/>
    <property type="project" value="InterPro"/>
</dbReference>
<dbReference type="GO" id="GO:0006351">
    <property type="term" value="P:DNA-templated transcription"/>
    <property type="evidence" value="ECO:0007669"/>
    <property type="project" value="TreeGrafter"/>
</dbReference>
<dbReference type="SUPFAM" id="SSF53850">
    <property type="entry name" value="Periplasmic binding protein-like II"/>
    <property type="match status" value="1"/>
</dbReference>
<dbReference type="PANTHER" id="PTHR30537:SF5">
    <property type="entry name" value="HTH-TYPE TRANSCRIPTIONAL ACTIVATOR TTDR-RELATED"/>
    <property type="match status" value="1"/>
</dbReference>
<dbReference type="InterPro" id="IPR005119">
    <property type="entry name" value="LysR_subst-bd"/>
</dbReference>
<reference evidence="7" key="1">
    <citation type="submission" date="2017-04" db="EMBL/GenBank/DDBJ databases">
        <authorList>
            <person name="Varghese N."/>
            <person name="Submissions S."/>
        </authorList>
    </citation>
    <scope>NUCLEOTIDE SEQUENCE [LARGE SCALE GENOMIC DNA]</scope>
    <source>
        <strain evidence="7">DSM 22618</strain>
    </source>
</reference>
<evidence type="ECO:0000259" key="5">
    <source>
        <dbReference type="PROSITE" id="PS50931"/>
    </source>
</evidence>
<gene>
    <name evidence="6" type="ORF">SAMN02745746_01697</name>
</gene>
<dbReference type="STRING" id="1123014.SAMN02745746_01697"/>
<dbReference type="AlphaFoldDB" id="A0A1Y6BRL2"/>